<gene>
    <name evidence="1" type="ORF">Ctob_006208</name>
</gene>
<dbReference type="Gene3D" id="3.30.420.10">
    <property type="entry name" value="Ribonuclease H-like superfamily/Ribonuclease H"/>
    <property type="match status" value="1"/>
</dbReference>
<protein>
    <recommendedName>
        <fullName evidence="3">Exonuclease domain-containing protein</fullName>
    </recommendedName>
</protein>
<evidence type="ECO:0008006" key="3">
    <source>
        <dbReference type="Google" id="ProtNLM"/>
    </source>
</evidence>
<comment type="caution">
    <text evidence="1">The sequence shown here is derived from an EMBL/GenBank/DDBJ whole genome shotgun (WGS) entry which is preliminary data.</text>
</comment>
<organism evidence="1 2">
    <name type="scientific">Chrysochromulina tobinii</name>
    <dbReference type="NCBI Taxonomy" id="1460289"/>
    <lineage>
        <taxon>Eukaryota</taxon>
        <taxon>Haptista</taxon>
        <taxon>Haptophyta</taxon>
        <taxon>Prymnesiophyceae</taxon>
        <taxon>Prymnesiales</taxon>
        <taxon>Chrysochromulinaceae</taxon>
        <taxon>Chrysochromulina</taxon>
    </lineage>
</organism>
<proteinExistence type="predicted"/>
<keyword evidence="2" id="KW-1185">Reference proteome</keyword>
<dbReference type="AlphaFoldDB" id="A0A0M0JQZ8"/>
<dbReference type="GO" id="GO:0003676">
    <property type="term" value="F:nucleic acid binding"/>
    <property type="evidence" value="ECO:0007669"/>
    <property type="project" value="InterPro"/>
</dbReference>
<accession>A0A0M0JQZ8</accession>
<evidence type="ECO:0000313" key="2">
    <source>
        <dbReference type="Proteomes" id="UP000037460"/>
    </source>
</evidence>
<name>A0A0M0JQZ8_9EUKA</name>
<sequence length="116" mass="12613">MIPGVLACDRKALQFAEIAEVRLRLLEHMARGGTIIGHTIEHDLTALGLSKEQRPAGARVLDVARTDESGRTVPLRTMASDDLGLEMHGKGERHCAVQDAEVAMRLYLLQRDAGGS</sequence>
<dbReference type="EMBL" id="JWZX01002496">
    <property type="protein sequence ID" value="KOO28900.1"/>
    <property type="molecule type" value="Genomic_DNA"/>
</dbReference>
<reference evidence="2" key="1">
    <citation type="journal article" date="2015" name="PLoS Genet.">
        <title>Genome Sequence and Transcriptome Analyses of Chrysochromulina tobin: Metabolic Tools for Enhanced Algal Fitness in the Prominent Order Prymnesiales (Haptophyceae).</title>
        <authorList>
            <person name="Hovde B.T."/>
            <person name="Deodato C.R."/>
            <person name="Hunsperger H.M."/>
            <person name="Ryken S.A."/>
            <person name="Yost W."/>
            <person name="Jha R.K."/>
            <person name="Patterson J."/>
            <person name="Monnat R.J. Jr."/>
            <person name="Barlow S.B."/>
            <person name="Starkenburg S.R."/>
            <person name="Cattolico R.A."/>
        </authorList>
    </citation>
    <scope>NUCLEOTIDE SEQUENCE</scope>
    <source>
        <strain evidence="2">CCMP291</strain>
    </source>
</reference>
<evidence type="ECO:0000313" key="1">
    <source>
        <dbReference type="EMBL" id="KOO28900.1"/>
    </source>
</evidence>
<dbReference type="InterPro" id="IPR036397">
    <property type="entry name" value="RNaseH_sf"/>
</dbReference>
<dbReference type="InterPro" id="IPR012337">
    <property type="entry name" value="RNaseH-like_sf"/>
</dbReference>
<dbReference type="SUPFAM" id="SSF53098">
    <property type="entry name" value="Ribonuclease H-like"/>
    <property type="match status" value="1"/>
</dbReference>
<dbReference type="OrthoDB" id="8191639at2759"/>
<dbReference type="Proteomes" id="UP000037460">
    <property type="component" value="Unassembled WGS sequence"/>
</dbReference>